<proteinExistence type="predicted"/>
<comment type="caution">
    <text evidence="2">The sequence shown here is derived from an EMBL/GenBank/DDBJ whole genome shotgun (WGS) entry which is preliminary data.</text>
</comment>
<keyword evidence="1" id="KW-0472">Membrane</keyword>
<name>A0AAW1PN92_9CHLO</name>
<organism evidence="2 3">
    <name type="scientific">[Myrmecia] bisecta</name>
    <dbReference type="NCBI Taxonomy" id="41462"/>
    <lineage>
        <taxon>Eukaryota</taxon>
        <taxon>Viridiplantae</taxon>
        <taxon>Chlorophyta</taxon>
        <taxon>core chlorophytes</taxon>
        <taxon>Trebouxiophyceae</taxon>
        <taxon>Trebouxiales</taxon>
        <taxon>Trebouxiaceae</taxon>
        <taxon>Myrmecia</taxon>
    </lineage>
</organism>
<dbReference type="EMBL" id="JALJOR010000010">
    <property type="protein sequence ID" value="KAK9810073.1"/>
    <property type="molecule type" value="Genomic_DNA"/>
</dbReference>
<keyword evidence="1" id="KW-0812">Transmembrane</keyword>
<evidence type="ECO:0000256" key="1">
    <source>
        <dbReference type="SAM" id="Phobius"/>
    </source>
</evidence>
<sequence length="478" mass="54742">MPISLFNYSRPEVCFPTRAGLGLEAPVTWPSPWKAEAARLGDSQGKSHPQRSCWGRRGRHLQAPVIMAQLAIIMLITFYLAYTSSSMFEGLALNGDAGSRGPTGVDTLVIYIFSPTDAEYERNMRFFIQQGIGADDHCHYIFVVQQTDKHLEQELPKLPPHAWYIFHENRCFDWGTIGWLFRTGKIDTAAYKYFVLMNSSVRGPFTPTYYKGSHWTRIFTDRITDEVKLVGPTISCEGAPKPHDPQNTWRQNPHVQSYVAATDQKGLEVMLSHGQIFSCYDSLHDTIYYSELGASLAILDAGFNIDSLMIRYQGIDWRDRRHWKCNQGFSPYAEHHYDGLSMDPLEVVFVKVKSYLLDLKWTGSTKAAKYDRWVTARTVGMREESDVVANEWVDHADQYRLPKMLSLQTIGGGCFDSQYYLEKNYDLAGFPMSVLFTHFAYNGQFEGRPFRFIPHCHMDYERAVWKLTNGKLGVMETG</sequence>
<evidence type="ECO:0000313" key="2">
    <source>
        <dbReference type="EMBL" id="KAK9810073.1"/>
    </source>
</evidence>
<keyword evidence="1" id="KW-1133">Transmembrane helix</keyword>
<dbReference type="AlphaFoldDB" id="A0AAW1PN92"/>
<accession>A0AAW1PN92</accession>
<dbReference type="Proteomes" id="UP001489004">
    <property type="component" value="Unassembled WGS sequence"/>
</dbReference>
<protein>
    <submittedName>
        <fullName evidence="2">Uncharacterized protein</fullName>
    </submittedName>
</protein>
<reference evidence="2 3" key="1">
    <citation type="journal article" date="2024" name="Nat. Commun.">
        <title>Phylogenomics reveals the evolutionary origins of lichenization in chlorophyte algae.</title>
        <authorList>
            <person name="Puginier C."/>
            <person name="Libourel C."/>
            <person name="Otte J."/>
            <person name="Skaloud P."/>
            <person name="Haon M."/>
            <person name="Grisel S."/>
            <person name="Petersen M."/>
            <person name="Berrin J.G."/>
            <person name="Delaux P.M."/>
            <person name="Dal Grande F."/>
            <person name="Keller J."/>
        </authorList>
    </citation>
    <scope>NUCLEOTIDE SEQUENCE [LARGE SCALE GENOMIC DNA]</scope>
    <source>
        <strain evidence="2 3">SAG 2043</strain>
    </source>
</reference>
<gene>
    <name evidence="2" type="ORF">WJX72_004380</name>
</gene>
<feature type="transmembrane region" description="Helical" evidence="1">
    <location>
        <begin position="61"/>
        <end position="82"/>
    </location>
</feature>
<keyword evidence="3" id="KW-1185">Reference proteome</keyword>
<evidence type="ECO:0000313" key="3">
    <source>
        <dbReference type="Proteomes" id="UP001489004"/>
    </source>
</evidence>